<proteinExistence type="predicted"/>
<sequence>MDGWIAKCAMAVPVVGYLVLFNDGVSQHISFNDLASEHQLSVLSLTASGRLKLIYFGLIFLGSANILYRLRRPYIFRVGTDQFDYVERALVHFTVDNYIDLNGVIRHEGHRTLHGKYDDAEFDSFVDVATGRNNPDVGNWNLAKSKFEGLLRSILIENFFRNDVKHRLALTCFLLLAFCGYGLLLIPSFDLFVKVIRVTIRGVT</sequence>
<dbReference type="Proteomes" id="UP000024900">
    <property type="component" value="Unassembled WGS sequence"/>
</dbReference>
<evidence type="ECO:0000313" key="3">
    <source>
        <dbReference type="Proteomes" id="UP000024900"/>
    </source>
</evidence>
<comment type="caution">
    <text evidence="2">The sequence shown here is derived from an EMBL/GenBank/DDBJ whole genome shotgun (WGS) entry which is preliminary data.</text>
</comment>
<feature type="transmembrane region" description="Helical" evidence="1">
    <location>
        <begin position="53"/>
        <end position="70"/>
    </location>
</feature>
<keyword evidence="1" id="KW-0812">Transmembrane</keyword>
<feature type="transmembrane region" description="Helical" evidence="1">
    <location>
        <begin position="168"/>
        <end position="189"/>
    </location>
</feature>
<protein>
    <submittedName>
        <fullName evidence="2">Uncharacterized protein</fullName>
    </submittedName>
</protein>
<organism evidence="2 3">
    <name type="scientific">Bradyrhizobium diazoefficiens SEMIA 5080</name>
    <dbReference type="NCBI Taxonomy" id="754504"/>
    <lineage>
        <taxon>Bacteria</taxon>
        <taxon>Pseudomonadati</taxon>
        <taxon>Pseudomonadota</taxon>
        <taxon>Alphaproteobacteria</taxon>
        <taxon>Hyphomicrobiales</taxon>
        <taxon>Nitrobacteraceae</taxon>
        <taxon>Bradyrhizobium</taxon>
    </lineage>
</organism>
<evidence type="ECO:0000256" key="1">
    <source>
        <dbReference type="SAM" id="Phobius"/>
    </source>
</evidence>
<gene>
    <name evidence="2" type="ORF">BJA5080_07792</name>
</gene>
<dbReference type="EMBL" id="ADOU02000004">
    <property type="protein sequence ID" value="KGJ71321.1"/>
    <property type="molecule type" value="Genomic_DNA"/>
</dbReference>
<accession>A0A837CRI8</accession>
<keyword evidence="1" id="KW-1133">Transmembrane helix</keyword>
<reference evidence="2 3" key="1">
    <citation type="journal article" date="2014" name="BMC Genomics">
        <title>Comparative genomics of Bradyrhizobium japonicum CPAC 15 and Bradyrhizobium diazoefficiens CPAC 7: elite model strains for understanding symbiotic performance with soybean.</title>
        <authorList>
            <person name="Siqueira A.F."/>
            <person name="Ormeno-Orrillo E."/>
            <person name="Souza R.C."/>
            <person name="Rodrigues E.P."/>
            <person name="Almeida L.G."/>
            <person name="Barcellos F.G."/>
            <person name="Batista J.S."/>
            <person name="Nakatami A.S."/>
            <person name="Martinez-Romero E."/>
            <person name="Vasconcelos A.T."/>
            <person name="Hungria M."/>
        </authorList>
    </citation>
    <scope>NUCLEOTIDE SEQUENCE [LARGE SCALE GENOMIC DNA]</scope>
    <source>
        <strain evidence="2 3">SEMIA 5080</strain>
    </source>
</reference>
<evidence type="ECO:0000313" key="2">
    <source>
        <dbReference type="EMBL" id="KGJ71321.1"/>
    </source>
</evidence>
<dbReference type="AlphaFoldDB" id="A0A837CRI8"/>
<keyword evidence="1" id="KW-0472">Membrane</keyword>
<name>A0A837CRI8_9BRAD</name>